<dbReference type="InterPro" id="IPR008241">
    <property type="entry name" value="Isochorismate_pyruvate-lyase"/>
</dbReference>
<dbReference type="InterPro" id="IPR036263">
    <property type="entry name" value="Chorismate_II_sf"/>
</dbReference>
<dbReference type="InterPro" id="IPR029068">
    <property type="entry name" value="Glyas_Bleomycin-R_OHBP_Dase"/>
</dbReference>
<dbReference type="Gene3D" id="3.10.180.10">
    <property type="entry name" value="2,3-Dihydroxybiphenyl 1,2-Dioxygenase, domain 1"/>
    <property type="match status" value="1"/>
</dbReference>
<evidence type="ECO:0000259" key="2">
    <source>
        <dbReference type="PROSITE" id="PS51168"/>
    </source>
</evidence>
<dbReference type="Proteomes" id="UP001180489">
    <property type="component" value="Unassembled WGS sequence"/>
</dbReference>
<name>A0ABU2USM0_9ACTN</name>
<dbReference type="SUPFAM" id="SSF48600">
    <property type="entry name" value="Chorismate mutase II"/>
    <property type="match status" value="1"/>
</dbReference>
<dbReference type="InterPro" id="IPR002701">
    <property type="entry name" value="CM_II_prokaryot"/>
</dbReference>
<dbReference type="SUPFAM" id="SSF54593">
    <property type="entry name" value="Glyoxalase/Bleomycin resistance protein/Dihydroxybiphenyl dioxygenase"/>
    <property type="match status" value="1"/>
</dbReference>
<evidence type="ECO:0000313" key="5">
    <source>
        <dbReference type="Proteomes" id="UP001180489"/>
    </source>
</evidence>
<evidence type="ECO:0000256" key="1">
    <source>
        <dbReference type="ARBA" id="ARBA00022723"/>
    </source>
</evidence>
<dbReference type="InterPro" id="IPR036979">
    <property type="entry name" value="CM_dom_sf"/>
</dbReference>
<dbReference type="RefSeq" id="WP_311636985.1">
    <property type="nucleotide sequence ID" value="NZ_JAVRFF010000040.1"/>
</dbReference>
<protein>
    <submittedName>
        <fullName evidence="4">Chorismate mutase family protein</fullName>
    </submittedName>
</protein>
<feature type="domain" description="VOC" evidence="3">
    <location>
        <begin position="114"/>
        <end position="242"/>
    </location>
</feature>
<dbReference type="Pfam" id="PF01817">
    <property type="entry name" value="CM_2"/>
    <property type="match status" value="1"/>
</dbReference>
<comment type="caution">
    <text evidence="4">The sequence shown here is derived from an EMBL/GenBank/DDBJ whole genome shotgun (WGS) entry which is preliminary data.</text>
</comment>
<dbReference type="PROSITE" id="PS51819">
    <property type="entry name" value="VOC"/>
    <property type="match status" value="1"/>
</dbReference>
<dbReference type="PANTHER" id="PTHR43048">
    <property type="entry name" value="METHYLMALONYL-COA EPIMERASE"/>
    <property type="match status" value="1"/>
</dbReference>
<dbReference type="Pfam" id="PF13669">
    <property type="entry name" value="Glyoxalase_4"/>
    <property type="match status" value="1"/>
</dbReference>
<dbReference type="PANTHER" id="PTHR43048:SF3">
    <property type="entry name" value="METHYLMALONYL-COA EPIMERASE, MITOCHONDRIAL"/>
    <property type="match status" value="1"/>
</dbReference>
<dbReference type="Gene3D" id="1.20.59.10">
    <property type="entry name" value="Chorismate mutase"/>
    <property type="match status" value="1"/>
</dbReference>
<reference evidence="4" key="1">
    <citation type="submission" date="2024-05" db="EMBL/GenBank/DDBJ databases">
        <title>30 novel species of actinomycetes from the DSMZ collection.</title>
        <authorList>
            <person name="Nouioui I."/>
        </authorList>
    </citation>
    <scope>NUCLEOTIDE SEQUENCE</scope>
    <source>
        <strain evidence="4">DSM 41014</strain>
    </source>
</reference>
<evidence type="ECO:0000313" key="4">
    <source>
        <dbReference type="EMBL" id="MDT0476285.1"/>
    </source>
</evidence>
<accession>A0ABU2USM0</accession>
<dbReference type="InterPro" id="IPR037523">
    <property type="entry name" value="VOC_core"/>
</dbReference>
<keyword evidence="5" id="KW-1185">Reference proteome</keyword>
<evidence type="ECO:0000259" key="3">
    <source>
        <dbReference type="PROSITE" id="PS51819"/>
    </source>
</evidence>
<keyword evidence="1" id="KW-0479">Metal-binding</keyword>
<feature type="domain" description="Chorismate mutase" evidence="2">
    <location>
        <begin position="4"/>
        <end position="95"/>
    </location>
</feature>
<dbReference type="SMART" id="SM00830">
    <property type="entry name" value="CM_2"/>
    <property type="match status" value="1"/>
</dbReference>
<sequence length="266" mass="29617">MTQAAAAHDLDTLRDDLAQRDDQLLHLLRERLDICAQIARYKQEHGLPVMQPDRIAVAQERAAAFGAEHGVDQGFLRRLYDLLIEEACRVEEEIVDPGSRRPAGGSRLARHAQRIDHVAIAVRELEPAIELFRDRYGFELVERRVVDGAASGMDSATLQAGGVTFVLCQGDSPESNVSRYIEHYGPGVQHVALEVSEQAQVQDDLRERDADLLTGIIHGPGLDQSFTRRDTNSGIQLEFVTRTGNEGFDDTNVRELFTAMERDGAF</sequence>
<dbReference type="EMBL" id="JAVRFF010000040">
    <property type="protein sequence ID" value="MDT0476285.1"/>
    <property type="molecule type" value="Genomic_DNA"/>
</dbReference>
<organism evidence="4 5">
    <name type="scientific">Streptomyces hintoniae</name>
    <dbReference type="NCBI Taxonomy" id="3075521"/>
    <lineage>
        <taxon>Bacteria</taxon>
        <taxon>Bacillati</taxon>
        <taxon>Actinomycetota</taxon>
        <taxon>Actinomycetes</taxon>
        <taxon>Kitasatosporales</taxon>
        <taxon>Streptomycetaceae</taxon>
        <taxon>Streptomyces</taxon>
    </lineage>
</organism>
<dbReference type="InterPro" id="IPR051785">
    <property type="entry name" value="MMCE/EMCE_epimerase"/>
</dbReference>
<proteinExistence type="predicted"/>
<dbReference type="NCBIfam" id="TIGR01803">
    <property type="entry name" value="CM-like"/>
    <property type="match status" value="1"/>
</dbReference>
<dbReference type="PROSITE" id="PS51168">
    <property type="entry name" value="CHORISMATE_MUT_2"/>
    <property type="match status" value="1"/>
</dbReference>
<gene>
    <name evidence="4" type="ORF">RM863_29580</name>
</gene>